<dbReference type="NCBIfam" id="TIGR02868">
    <property type="entry name" value="CydC"/>
    <property type="match status" value="1"/>
</dbReference>
<protein>
    <recommendedName>
        <fullName evidence="16">Thiol reductant ABC exporter subunit CydD</fullName>
    </recommendedName>
</protein>
<dbReference type="InterPro" id="IPR003593">
    <property type="entry name" value="AAA+_ATPase"/>
</dbReference>
<feature type="transmembrane region" description="Helical" evidence="11">
    <location>
        <begin position="819"/>
        <end position="840"/>
    </location>
</feature>
<feature type="transmembrane region" description="Helical" evidence="11">
    <location>
        <begin position="901"/>
        <end position="928"/>
    </location>
</feature>
<feature type="transmembrane region" description="Helical" evidence="11">
    <location>
        <begin position="237"/>
        <end position="263"/>
    </location>
</feature>
<evidence type="ECO:0000256" key="10">
    <source>
        <dbReference type="SAM" id="MobiDB-lite"/>
    </source>
</evidence>
<dbReference type="SUPFAM" id="SSF52540">
    <property type="entry name" value="P-loop containing nucleoside triphosphate hydrolases"/>
    <property type="match status" value="2"/>
</dbReference>
<dbReference type="GO" id="GO:0005524">
    <property type="term" value="F:ATP binding"/>
    <property type="evidence" value="ECO:0007669"/>
    <property type="project" value="UniProtKB-KW"/>
</dbReference>
<dbReference type="PROSITE" id="PS50929">
    <property type="entry name" value="ABC_TM1F"/>
    <property type="match status" value="2"/>
</dbReference>
<dbReference type="InterPro" id="IPR014216">
    <property type="entry name" value="ABC_transptr_CydD"/>
</dbReference>
<dbReference type="SMART" id="SM00382">
    <property type="entry name" value="AAA"/>
    <property type="match status" value="2"/>
</dbReference>
<feature type="transmembrane region" description="Helical" evidence="11">
    <location>
        <begin position="934"/>
        <end position="954"/>
    </location>
</feature>
<reference evidence="14" key="1">
    <citation type="submission" date="2016-05" db="EMBL/GenBank/DDBJ databases">
        <title>Paenibacillus oryzae. sp. nov., isolated from the rice root.</title>
        <authorList>
            <person name="Zhang J."/>
            <person name="Zhang X."/>
        </authorList>
    </citation>
    <scope>NUCLEOTIDE SEQUENCE [LARGE SCALE GENOMIC DNA]</scope>
    <source>
        <strain evidence="14">1DrF-4</strain>
    </source>
</reference>
<keyword evidence="5 11" id="KW-0812">Transmembrane</keyword>
<dbReference type="SUPFAM" id="SSF90123">
    <property type="entry name" value="ABC transporter transmembrane region"/>
    <property type="match status" value="2"/>
</dbReference>
<feature type="transmembrane region" description="Helical" evidence="11">
    <location>
        <begin position="792"/>
        <end position="813"/>
    </location>
</feature>
<evidence type="ECO:0000256" key="9">
    <source>
        <dbReference type="ARBA" id="ARBA00023136"/>
    </source>
</evidence>
<dbReference type="RefSeq" id="WP_068686324.1">
    <property type="nucleotide sequence ID" value="NZ_LYPA01000072.1"/>
</dbReference>
<dbReference type="InterPro" id="IPR011527">
    <property type="entry name" value="ABC1_TM_dom"/>
</dbReference>
<sequence length="1268" mass="137499">MFKGLFKRIQGARKLFAASVLLGSAGGLLLIAQAIYMARAVDGAFLGGLDLAALLPVLYVLLGVIALRSLLHSAADYTSARMAQRIKGELRLRLIAKLAELGPEYAKGERSGELIGTAYEGVEHLENYLAKYLPQVAISAFIPAAVLVVTAGTDLLSAAVFAATMPLLVLFMILIGKAAKSKTDKQFQLLGRLGGHFHEILRGLPTLAIFNRSKAQIGIIARIGEEHRRSTMATLRLAFMSAFVMELFASLSTAVVAVFLGLRLVDGEIGFQHAFLVLLLAPEFYTPIRTLGTQFHSGQNGMSAISRIFDILEAEPPGWAEREGALKPQASVNGFHIVFENVTVQRQGEEHPALDGISFELEPGKRVALAGPSGAGKSTILQLLQGFLKPTSGRILIDGIDMAELSMESWRSRLSVLPQKPHLFHGTVGDNIRLGQPGARDEEVRAAAKAAQADGFIGALPQGYDTVLGESAPLSGGQVQRLALARALLREMPLVLLDEPTAAIDIGNEAALMKGLKGALQGRMSITAAHRLHTIHDADRIIVVAGGQVVEDGSPEALMEAGGLYASMYKASGSMGHALETGAGSQADAEQDSHAQPERYKDALIQQQRLVEQGVTEAQQLYERGVSDIAVERGIAAEALSAHKGGGSSHKATGQTERHGGRFAVLLRLLRFVAPYKWRMLIAVLIGFATVAANAGLMGVSGYLIAKAALRPENILLLYVPIVGVRFFGIARGVFRYSERLVAHDLTFRILKELRTWLYKRLEPQGVRLLERKRSGDLLSSVISDVEQMQNLYLRVIAPPVVAVLATVLGYFIMVREHASLAFALVGMLLLSGLAVPWLGHILGKRGASSFVKDRSALYDETSDMLGGLEALSLFGRTADSQERISHIQGKLDRYQKTQHMITALTGGVMSGLANLTMWLLLLMLIPLTASGQIQGYMIPALMLAGFACFESLLPLPQAFQHYSQTMAAGGRLLKLADESGQREQEEKEMARGEMEAGKETKKADMQQQEHSSHMTEMHWKLEISRLSFRYSAAGSDALHELSLTLEKGKRLAIVGESGAGKSTLLQLLLKLRPLEQGSVNINGKSLQAMTEAEARSQFAVVSQNVQLFNASVADNLRLGRSGATDAELMEAARSALIDETIQKLPQGYNTVIGEWGAKLSGGERQRLALARALVCNAPALLFDEPGTGLDALTEQAFASQMSSLYADKAILWITHKLAGLESMDEILVLHEGIICERGTHDQLLAQKGRYWRMWVLQQQEAWDRYLA</sequence>
<evidence type="ECO:0000256" key="8">
    <source>
        <dbReference type="ARBA" id="ARBA00022989"/>
    </source>
</evidence>
<dbReference type="GO" id="GO:0034775">
    <property type="term" value="P:glutathione transmembrane transport"/>
    <property type="evidence" value="ECO:0007669"/>
    <property type="project" value="InterPro"/>
</dbReference>
<dbReference type="EMBL" id="LYPA01000072">
    <property type="protein sequence ID" value="OBR63481.1"/>
    <property type="molecule type" value="Genomic_DNA"/>
</dbReference>
<dbReference type="Proteomes" id="UP000092024">
    <property type="component" value="Unassembled WGS sequence"/>
</dbReference>
<keyword evidence="8 11" id="KW-1133">Transmembrane helix</keyword>
<dbReference type="OrthoDB" id="9802264at2"/>
<evidence type="ECO:0000256" key="11">
    <source>
        <dbReference type="SAM" id="Phobius"/>
    </source>
</evidence>
<evidence type="ECO:0000256" key="3">
    <source>
        <dbReference type="ARBA" id="ARBA00022475"/>
    </source>
</evidence>
<feature type="transmembrane region" description="Helical" evidence="11">
    <location>
        <begin position="716"/>
        <end position="735"/>
    </location>
</feature>
<gene>
    <name evidence="14" type="ORF">A7K91_17140</name>
</gene>
<dbReference type="InterPro" id="IPR003439">
    <property type="entry name" value="ABC_transporter-like_ATP-bd"/>
</dbReference>
<dbReference type="FunFam" id="3.40.50.300:FF:000221">
    <property type="entry name" value="Multidrug ABC transporter ATP-binding protein"/>
    <property type="match status" value="1"/>
</dbReference>
<feature type="transmembrane region" description="Helical" evidence="11">
    <location>
        <begin position="132"/>
        <end position="149"/>
    </location>
</feature>
<evidence type="ECO:0000256" key="4">
    <source>
        <dbReference type="ARBA" id="ARBA00022519"/>
    </source>
</evidence>
<dbReference type="PROSITE" id="PS50893">
    <property type="entry name" value="ABC_TRANSPORTER_2"/>
    <property type="match status" value="2"/>
</dbReference>
<keyword evidence="15" id="KW-1185">Reference proteome</keyword>
<dbReference type="GO" id="GO:0005886">
    <property type="term" value="C:plasma membrane"/>
    <property type="evidence" value="ECO:0007669"/>
    <property type="project" value="UniProtKB-SubCell"/>
</dbReference>
<feature type="transmembrane region" description="Helical" evidence="11">
    <location>
        <begin position="44"/>
        <end position="67"/>
    </location>
</feature>
<proteinExistence type="predicted"/>
<dbReference type="PANTHER" id="PTHR24221">
    <property type="entry name" value="ATP-BINDING CASSETTE SUB-FAMILY B"/>
    <property type="match status" value="1"/>
</dbReference>
<evidence type="ECO:0008006" key="16">
    <source>
        <dbReference type="Google" id="ProtNLM"/>
    </source>
</evidence>
<keyword evidence="3" id="KW-1003">Cell membrane</keyword>
<keyword evidence="2" id="KW-0813">Transport</keyword>
<keyword evidence="7" id="KW-0067">ATP-binding</keyword>
<dbReference type="GO" id="GO:0016887">
    <property type="term" value="F:ATP hydrolysis activity"/>
    <property type="evidence" value="ECO:0007669"/>
    <property type="project" value="InterPro"/>
</dbReference>
<dbReference type="GO" id="GO:0042883">
    <property type="term" value="P:cysteine transport"/>
    <property type="evidence" value="ECO:0007669"/>
    <property type="project" value="InterPro"/>
</dbReference>
<evidence type="ECO:0000256" key="5">
    <source>
        <dbReference type="ARBA" id="ARBA00022692"/>
    </source>
</evidence>
<evidence type="ECO:0000256" key="2">
    <source>
        <dbReference type="ARBA" id="ARBA00022448"/>
    </source>
</evidence>
<feature type="domain" description="ABC transmembrane type-1" evidence="13">
    <location>
        <begin position="17"/>
        <end position="300"/>
    </location>
</feature>
<feature type="region of interest" description="Disordered" evidence="10">
    <location>
        <begin position="979"/>
        <end position="1001"/>
    </location>
</feature>
<evidence type="ECO:0000256" key="7">
    <source>
        <dbReference type="ARBA" id="ARBA00022840"/>
    </source>
</evidence>
<evidence type="ECO:0000256" key="6">
    <source>
        <dbReference type="ARBA" id="ARBA00022741"/>
    </source>
</evidence>
<dbReference type="PROSITE" id="PS00211">
    <property type="entry name" value="ABC_TRANSPORTER_1"/>
    <property type="match status" value="1"/>
</dbReference>
<dbReference type="CDD" id="cd18584">
    <property type="entry name" value="ABC_6TM_AarD_CydD"/>
    <property type="match status" value="1"/>
</dbReference>
<accession>A0A1A5YCY7</accession>
<dbReference type="AlphaFoldDB" id="A0A1A5YCY7"/>
<feature type="transmembrane region" description="Helical" evidence="11">
    <location>
        <begin position="680"/>
        <end position="704"/>
    </location>
</feature>
<feature type="transmembrane region" description="Helical" evidence="11">
    <location>
        <begin position="155"/>
        <end position="175"/>
    </location>
</feature>
<evidence type="ECO:0000259" key="13">
    <source>
        <dbReference type="PROSITE" id="PS50929"/>
    </source>
</evidence>
<dbReference type="NCBIfam" id="TIGR02857">
    <property type="entry name" value="CydD"/>
    <property type="match status" value="1"/>
</dbReference>
<dbReference type="Gene3D" id="3.40.50.300">
    <property type="entry name" value="P-loop containing nucleotide triphosphate hydrolases"/>
    <property type="match status" value="2"/>
</dbReference>
<dbReference type="Gene3D" id="1.20.1560.10">
    <property type="entry name" value="ABC transporter type 1, transmembrane domain"/>
    <property type="match status" value="2"/>
</dbReference>
<dbReference type="InterPro" id="IPR027417">
    <property type="entry name" value="P-loop_NTPase"/>
</dbReference>
<keyword evidence="4" id="KW-0997">Cell inner membrane</keyword>
<dbReference type="InterPro" id="IPR017871">
    <property type="entry name" value="ABC_transporter-like_CS"/>
</dbReference>
<comment type="subcellular location">
    <subcellularLocation>
        <location evidence="1">Cell membrane</location>
        <topology evidence="1">Multi-pass membrane protein</topology>
    </subcellularLocation>
</comment>
<evidence type="ECO:0000259" key="12">
    <source>
        <dbReference type="PROSITE" id="PS50893"/>
    </source>
</evidence>
<dbReference type="Pfam" id="PF00664">
    <property type="entry name" value="ABC_membrane"/>
    <property type="match status" value="2"/>
</dbReference>
<evidence type="ECO:0000313" key="15">
    <source>
        <dbReference type="Proteomes" id="UP000092024"/>
    </source>
</evidence>
<dbReference type="InterPro" id="IPR039421">
    <property type="entry name" value="Type_1_exporter"/>
</dbReference>
<evidence type="ECO:0000313" key="14">
    <source>
        <dbReference type="EMBL" id="OBR63481.1"/>
    </source>
</evidence>
<dbReference type="GO" id="GO:0045454">
    <property type="term" value="P:cell redox homeostasis"/>
    <property type="evidence" value="ECO:0007669"/>
    <property type="project" value="InterPro"/>
</dbReference>
<dbReference type="Pfam" id="PF00005">
    <property type="entry name" value="ABC_tran"/>
    <property type="match status" value="2"/>
</dbReference>
<keyword evidence="6" id="KW-0547">Nucleotide-binding</keyword>
<dbReference type="InterPro" id="IPR014223">
    <property type="entry name" value="ABC_CydC/D"/>
</dbReference>
<feature type="domain" description="ABC transmembrane type-1" evidence="13">
    <location>
        <begin position="681"/>
        <end position="965"/>
    </location>
</feature>
<dbReference type="PANTHER" id="PTHR24221:SF590">
    <property type="entry name" value="COMPONENT LINKED WITH THE ASSEMBLY OF CYTOCHROME' TRANSPORT TRANSMEMBRANE ATP-BINDING PROTEIN ABC TRANSPORTER CYDD-RELATED"/>
    <property type="match status" value="1"/>
</dbReference>
<dbReference type="FunFam" id="3.40.50.300:FF:001001">
    <property type="entry name" value="Multidrug ABC transporter ATP-binding protein"/>
    <property type="match status" value="1"/>
</dbReference>
<comment type="caution">
    <text evidence="14">The sequence shown here is derived from an EMBL/GenBank/DDBJ whole genome shotgun (WGS) entry which is preliminary data.</text>
</comment>
<dbReference type="GO" id="GO:0140359">
    <property type="term" value="F:ABC-type transporter activity"/>
    <property type="evidence" value="ECO:0007669"/>
    <property type="project" value="InterPro"/>
</dbReference>
<feature type="domain" description="ABC transporter" evidence="12">
    <location>
        <begin position="1022"/>
        <end position="1257"/>
    </location>
</feature>
<organism evidence="14 15">
    <name type="scientific">Paenibacillus oryzae</name>
    <dbReference type="NCBI Taxonomy" id="1844972"/>
    <lineage>
        <taxon>Bacteria</taxon>
        <taxon>Bacillati</taxon>
        <taxon>Bacillota</taxon>
        <taxon>Bacilli</taxon>
        <taxon>Bacillales</taxon>
        <taxon>Paenibacillaceae</taxon>
        <taxon>Paenibacillus</taxon>
    </lineage>
</organism>
<feature type="domain" description="ABC transporter" evidence="12">
    <location>
        <begin position="337"/>
        <end position="571"/>
    </location>
</feature>
<evidence type="ECO:0000256" key="1">
    <source>
        <dbReference type="ARBA" id="ARBA00004651"/>
    </source>
</evidence>
<dbReference type="STRING" id="1844972.A7K91_17140"/>
<keyword evidence="9 11" id="KW-0472">Membrane</keyword>
<dbReference type="InterPro" id="IPR036640">
    <property type="entry name" value="ABC1_TM_sf"/>
</dbReference>
<name>A0A1A5YCY7_9BACL</name>